<evidence type="ECO:0000313" key="3">
    <source>
        <dbReference type="RefSeq" id="XP_029122333.1"/>
    </source>
</evidence>
<dbReference type="RefSeq" id="XP_029122333.1">
    <property type="nucleotide sequence ID" value="XM_029266500.1"/>
</dbReference>
<proteinExistence type="predicted"/>
<gene>
    <name evidence="3" type="primary">LOC114914508</name>
</gene>
<keyword evidence="2" id="KW-1185">Reference proteome</keyword>
<organism evidence="2 3">
    <name type="scientific">Elaeis guineensis var. tenera</name>
    <name type="common">Oil palm</name>
    <dbReference type="NCBI Taxonomy" id="51953"/>
    <lineage>
        <taxon>Eukaryota</taxon>
        <taxon>Viridiplantae</taxon>
        <taxon>Streptophyta</taxon>
        <taxon>Embryophyta</taxon>
        <taxon>Tracheophyta</taxon>
        <taxon>Spermatophyta</taxon>
        <taxon>Magnoliopsida</taxon>
        <taxon>Liliopsida</taxon>
        <taxon>Arecaceae</taxon>
        <taxon>Arecoideae</taxon>
        <taxon>Cocoseae</taxon>
        <taxon>Elaeidinae</taxon>
        <taxon>Elaeis</taxon>
    </lineage>
</organism>
<evidence type="ECO:0000313" key="2">
    <source>
        <dbReference type="Proteomes" id="UP000504607"/>
    </source>
</evidence>
<sequence length="321" mass="37606">MAQLNAKAINVLYCSLNVHKFNRISTCISAKEIWDKLDVTHEGTSQVKESKINLLAHKYEIFKIEPHESISDMFTRFTNIINVSNGLGKTYTNHELVCKVLRSLPKAWEAKVTTIQEAKDLSKLALEELIGSLMTYELNMNQNIEEEKMKKRTLAFKSSAIEENSSDSVEDLEDDEEMAVITKRFMRFMRKKKKFEPRRGKGKKNQLRKYRNDYPLLKKSSKKLRKKVILTDWSSSENSNSQEESSSCEEETNLCLMAHNEEVISIQSNDFTFDELHDAFYELFNDFKRLSKRNKELKKENQNLSKDKDRFEEDKKELQTK</sequence>
<dbReference type="AlphaFoldDB" id="A0A8N4F0F2"/>
<dbReference type="Pfam" id="PF14223">
    <property type="entry name" value="Retrotran_gag_2"/>
    <property type="match status" value="1"/>
</dbReference>
<accession>A0A8N4F0F2</accession>
<evidence type="ECO:0000256" key="1">
    <source>
        <dbReference type="SAM" id="MobiDB-lite"/>
    </source>
</evidence>
<name>A0A8N4F0F2_ELAGV</name>
<dbReference type="PANTHER" id="PTHR34676:SF8">
    <property type="entry name" value="TRANSMEMBRANE PROTEIN"/>
    <property type="match status" value="1"/>
</dbReference>
<feature type="region of interest" description="Disordered" evidence="1">
    <location>
        <begin position="296"/>
        <end position="321"/>
    </location>
</feature>
<protein>
    <submittedName>
        <fullName evidence="3">Girdin-like</fullName>
    </submittedName>
</protein>
<reference evidence="3" key="1">
    <citation type="submission" date="2025-08" db="UniProtKB">
        <authorList>
            <consortium name="RefSeq"/>
        </authorList>
    </citation>
    <scope>IDENTIFICATION</scope>
</reference>
<dbReference type="OrthoDB" id="784276at2759"/>
<dbReference type="PANTHER" id="PTHR34676">
    <property type="entry name" value="DUF4219 DOMAIN-CONTAINING PROTEIN-RELATED"/>
    <property type="match status" value="1"/>
</dbReference>
<dbReference type="Proteomes" id="UP000504607">
    <property type="component" value="Chromosome 9"/>
</dbReference>